<accession>A0AAV8XLD9</accession>
<feature type="domain" description="Ciliogenesis-associated TTC17-interacting protein N-terminal" evidence="1">
    <location>
        <begin position="189"/>
        <end position="366"/>
    </location>
</feature>
<protein>
    <recommendedName>
        <fullName evidence="1">Ciliogenesis-associated TTC17-interacting protein N-terminal domain-containing protein</fullName>
    </recommendedName>
</protein>
<dbReference type="EMBL" id="JANEYF010003098">
    <property type="protein sequence ID" value="KAJ8939320.1"/>
    <property type="molecule type" value="Genomic_DNA"/>
</dbReference>
<dbReference type="Pfam" id="PF21772">
    <property type="entry name" value="CATIP_N"/>
    <property type="match status" value="1"/>
</dbReference>
<comment type="caution">
    <text evidence="2">The sequence shown here is derived from an EMBL/GenBank/DDBJ whole genome shotgun (WGS) entry which is preliminary data.</text>
</comment>
<evidence type="ECO:0000313" key="3">
    <source>
        <dbReference type="Proteomes" id="UP001162156"/>
    </source>
</evidence>
<dbReference type="AlphaFoldDB" id="A0AAV8XLD9"/>
<dbReference type="CDD" id="cd22973">
    <property type="entry name" value="DD_CATIP"/>
    <property type="match status" value="1"/>
</dbReference>
<dbReference type="InterPro" id="IPR048777">
    <property type="entry name" value="CATIP_N"/>
</dbReference>
<keyword evidence="3" id="KW-1185">Reference proteome</keyword>
<proteinExistence type="predicted"/>
<sequence length="487" mass="56853">MFEEIIPKSLEATIWTYLKDQEAVLEGDLHFEEISPEDEIKGILDELLFKVNKRIACRDRYDNLKQWHHQYALFDINDFVSDYCMDDELFEKLSFRETLLISALDPDVFCKEVEPKAVGGLCLDIQMAEGHQPEKRERPTDAQLDKEVLELLQKAKLMAVRSPSIEDSDIEQQLQERLKEYESFLKNEMKQNVKKYVIHLSSQFDANGYNAGSRITSWVDRYLHTLEEKRTEFVQQDDVLNEKSIYMALQNNKYYIKNASSIDNIEDRKYYSLAKMHDLVSEGANFVLMRYLAVMQYIGTFELSTIYINGDLCRNIYVRLECTGPKPGEVNGKTVDVCKIYRYIIEECGIEHHCVTVLTTNGRIVTQEWEGCDYILNMNPLQFIQSGAPSSYDRLVLPKTWEHDMQLMSKYLDCKTAAECQMKTYMADHPEVREMIADYVQNILMLKPVNIMSFTMDYFQSLYPCKMARLTYIEDVENEESGSELSD</sequence>
<organism evidence="2 3">
    <name type="scientific">Rhamnusium bicolor</name>
    <dbReference type="NCBI Taxonomy" id="1586634"/>
    <lineage>
        <taxon>Eukaryota</taxon>
        <taxon>Metazoa</taxon>
        <taxon>Ecdysozoa</taxon>
        <taxon>Arthropoda</taxon>
        <taxon>Hexapoda</taxon>
        <taxon>Insecta</taxon>
        <taxon>Pterygota</taxon>
        <taxon>Neoptera</taxon>
        <taxon>Endopterygota</taxon>
        <taxon>Coleoptera</taxon>
        <taxon>Polyphaga</taxon>
        <taxon>Cucujiformia</taxon>
        <taxon>Chrysomeloidea</taxon>
        <taxon>Cerambycidae</taxon>
        <taxon>Lepturinae</taxon>
        <taxon>Rhagiini</taxon>
        <taxon>Rhamnusium</taxon>
    </lineage>
</organism>
<dbReference type="Proteomes" id="UP001162156">
    <property type="component" value="Unassembled WGS sequence"/>
</dbReference>
<name>A0AAV8XLD9_9CUCU</name>
<dbReference type="InterPro" id="IPR047501">
    <property type="entry name" value="DD_CATIP"/>
</dbReference>
<evidence type="ECO:0000313" key="2">
    <source>
        <dbReference type="EMBL" id="KAJ8939320.1"/>
    </source>
</evidence>
<gene>
    <name evidence="2" type="ORF">NQ314_011178</name>
</gene>
<dbReference type="PANTHER" id="PTHR15505">
    <property type="entry name" value="RIIA DOMAIN-CONTAINING PROTEIN 1"/>
    <property type="match status" value="1"/>
</dbReference>
<reference evidence="2" key="1">
    <citation type="journal article" date="2023" name="Insect Mol. Biol.">
        <title>Genome sequencing provides insights into the evolution of gene families encoding plant cell wall-degrading enzymes in longhorned beetles.</title>
        <authorList>
            <person name="Shin N.R."/>
            <person name="Okamura Y."/>
            <person name="Kirsch R."/>
            <person name="Pauchet Y."/>
        </authorList>
    </citation>
    <scope>NUCLEOTIDE SEQUENCE</scope>
    <source>
        <strain evidence="2">RBIC_L_NR</strain>
    </source>
</reference>
<evidence type="ECO:0000259" key="1">
    <source>
        <dbReference type="Pfam" id="PF21772"/>
    </source>
</evidence>
<dbReference type="PANTHER" id="PTHR15505:SF4">
    <property type="entry name" value="RIIA DOMAIN-CONTAINING PROTEIN 1"/>
    <property type="match status" value="1"/>
</dbReference>